<dbReference type="InterPro" id="IPR025178">
    <property type="entry name" value="Lnb_N"/>
</dbReference>
<dbReference type="AlphaFoldDB" id="A0A166VSW7"/>
<feature type="chain" id="PRO_5007881347" evidence="1">
    <location>
        <begin position="20"/>
        <end position="609"/>
    </location>
</feature>
<proteinExistence type="predicted"/>
<sequence length="609" mass="68864">MQKLFYYSFFLLLCFSANATEEHILNNLSQHKQWLKLLTAYSGNSPKVTDKNFLLSPEGEYSSLNELRLTINAFAEPAGLDLNQHGQCKYPARYLFLKEKLDFVKLGIKKVSCPNYEEYTNVNDQEQLSLVFATGFLGNPASYYGHLLLKINQKNKTGLEQASINFGADIPANEGMLSYIVKGIIGGYDSSFTTQPFFYHFNNYNETEHRDLWEYPIVLSKSQSELVIAHLWELMNVDFQYFFFNRNCAYFMARAIELVLDQDILDDVKPWVGPQEVIQKLNLSTSDGKRVLGEAVYHPSRQTRLYQRFSGLNSTEKSIVRSIALSPENLSLQSISDVQLESKYRIVDTLIDYYQFTRDKKDPEDKNNLYYKKAVLIRYQLAPSASTTNFASSNIPALGRGISRSYIGVDDLGIIVGIRPAYYDALDASYGHVKHAELTMGAAELIIDSGKVNLYSLSLLNIESVKQNYTMLPGDKNHSWFLKVGAEQERLNCSDCLTPIIHTGAGLSKSFFGSDLAISGFLTTGFFSDSLISDGLFAGAKIKASWFISSNISTALTINHRHHIGNATQTAIKLEQRTSISESMDLRLSWEHSIETELSKLSMNFGYYW</sequence>
<name>A0A166VSW7_9GAMM</name>
<organism evidence="5 6">
    <name type="scientific">Pseudoalteromonas luteoviolacea DSM 6061</name>
    <dbReference type="NCBI Taxonomy" id="1365250"/>
    <lineage>
        <taxon>Bacteria</taxon>
        <taxon>Pseudomonadati</taxon>
        <taxon>Pseudomonadota</taxon>
        <taxon>Gammaproteobacteria</taxon>
        <taxon>Alteromonadales</taxon>
        <taxon>Pseudoalteromonadaceae</taxon>
        <taxon>Pseudoalteromonas</taxon>
    </lineage>
</organism>
<keyword evidence="1" id="KW-0732">Signal</keyword>
<evidence type="ECO:0000256" key="1">
    <source>
        <dbReference type="SAM" id="SignalP"/>
    </source>
</evidence>
<protein>
    <submittedName>
        <fullName evidence="5">Uncharacterized protein</fullName>
    </submittedName>
</protein>
<keyword evidence="6" id="KW-1185">Reference proteome</keyword>
<comment type="caution">
    <text evidence="5">The sequence shown here is derived from an EMBL/GenBank/DDBJ whole genome shotgun (WGS) entry which is preliminary data.</text>
</comment>
<dbReference type="EMBL" id="AUYB01000122">
    <property type="protein sequence ID" value="KZN33666.1"/>
    <property type="molecule type" value="Genomic_DNA"/>
</dbReference>
<evidence type="ECO:0000313" key="5">
    <source>
        <dbReference type="EMBL" id="KZN33666.1"/>
    </source>
</evidence>
<dbReference type="Proteomes" id="UP000076643">
    <property type="component" value="Unassembled WGS sequence"/>
</dbReference>
<reference evidence="5 6" key="1">
    <citation type="submission" date="2013-07" db="EMBL/GenBank/DDBJ databases">
        <title>Comparative Genomic and Metabolomic Analysis of Twelve Strains of Pseudoalteromonas luteoviolacea.</title>
        <authorList>
            <person name="Vynne N.G."/>
            <person name="Mansson M."/>
            <person name="Gram L."/>
        </authorList>
    </citation>
    <scope>NUCLEOTIDE SEQUENCE [LARGE SCALE GENOMIC DNA]</scope>
    <source>
        <strain evidence="5 6">DSM 6061</strain>
    </source>
</reference>
<evidence type="ECO:0000313" key="6">
    <source>
        <dbReference type="Proteomes" id="UP000076643"/>
    </source>
</evidence>
<evidence type="ECO:0000259" key="4">
    <source>
        <dbReference type="Pfam" id="PF25225"/>
    </source>
</evidence>
<dbReference type="RefSeq" id="WP_063358260.1">
    <property type="nucleotide sequence ID" value="NZ_AQHB01000049.1"/>
</dbReference>
<gene>
    <name evidence="5" type="ORF">N475_20035</name>
</gene>
<dbReference type="Pfam" id="PF25222">
    <property type="entry name" value="DUF7840"/>
    <property type="match status" value="1"/>
</dbReference>
<dbReference type="Pfam" id="PF25225">
    <property type="entry name" value="DUF7843"/>
    <property type="match status" value="1"/>
</dbReference>
<dbReference type="InterPro" id="IPR057162">
    <property type="entry name" value="DUF7840"/>
</dbReference>
<dbReference type="Pfam" id="PF13387">
    <property type="entry name" value="Lnb_N"/>
    <property type="match status" value="1"/>
</dbReference>
<feature type="domain" description="DUF7840" evidence="3">
    <location>
        <begin position="416"/>
        <end position="609"/>
    </location>
</feature>
<evidence type="ECO:0000259" key="3">
    <source>
        <dbReference type="Pfam" id="PF25222"/>
    </source>
</evidence>
<feature type="signal peptide" evidence="1">
    <location>
        <begin position="1"/>
        <end position="19"/>
    </location>
</feature>
<accession>A0A166VSW7</accession>
<evidence type="ECO:0000259" key="2">
    <source>
        <dbReference type="Pfam" id="PF13387"/>
    </source>
</evidence>
<dbReference type="PATRIC" id="fig|1365250.3.peg.3716"/>
<feature type="domain" description="Lnb N-terminal periplasmic" evidence="2">
    <location>
        <begin position="116"/>
        <end position="262"/>
    </location>
</feature>
<dbReference type="InterPro" id="IPR057165">
    <property type="entry name" value="DUF7843"/>
</dbReference>
<feature type="domain" description="DUF7843" evidence="4">
    <location>
        <begin position="27"/>
        <end position="100"/>
    </location>
</feature>